<comment type="caution">
    <text evidence="1">The sequence shown here is derived from an EMBL/GenBank/DDBJ whole genome shotgun (WGS) entry which is preliminary data.</text>
</comment>
<sequence length="111" mass="12318">MSEPIVFADLWARVMRAAGFRCQCRGECGNPHKKGAGRCPKEHDKYASKHRGPVRLIAAPIDPSAPALDAARLPHAELWAWCPECHDGARRAANRQAREEECDGQAELFEV</sequence>
<organism evidence="1 2">
    <name type="scientific">Streptomyces chisholmiae</name>
    <dbReference type="NCBI Taxonomy" id="3075540"/>
    <lineage>
        <taxon>Bacteria</taxon>
        <taxon>Bacillati</taxon>
        <taxon>Actinomycetota</taxon>
        <taxon>Actinomycetes</taxon>
        <taxon>Kitasatosporales</taxon>
        <taxon>Streptomycetaceae</taxon>
        <taxon>Streptomyces</taxon>
    </lineage>
</organism>
<dbReference type="EMBL" id="JAVREO010000022">
    <property type="protein sequence ID" value="MDT0270031.1"/>
    <property type="molecule type" value="Genomic_DNA"/>
</dbReference>
<protein>
    <recommendedName>
        <fullName evidence="3">HNH endonuclease</fullName>
    </recommendedName>
</protein>
<name>A0ABU2JYE8_9ACTN</name>
<keyword evidence="2" id="KW-1185">Reference proteome</keyword>
<proteinExistence type="predicted"/>
<evidence type="ECO:0000313" key="2">
    <source>
        <dbReference type="Proteomes" id="UP001183410"/>
    </source>
</evidence>
<gene>
    <name evidence="1" type="ORF">RM844_27500</name>
</gene>
<evidence type="ECO:0000313" key="1">
    <source>
        <dbReference type="EMBL" id="MDT0270031.1"/>
    </source>
</evidence>
<reference evidence="2" key="1">
    <citation type="submission" date="2023-07" db="EMBL/GenBank/DDBJ databases">
        <title>30 novel species of actinomycetes from the DSMZ collection.</title>
        <authorList>
            <person name="Nouioui I."/>
        </authorList>
    </citation>
    <scope>NUCLEOTIDE SEQUENCE [LARGE SCALE GENOMIC DNA]</scope>
    <source>
        <strain evidence="2">DSM 44915</strain>
    </source>
</reference>
<evidence type="ECO:0008006" key="3">
    <source>
        <dbReference type="Google" id="ProtNLM"/>
    </source>
</evidence>
<dbReference type="RefSeq" id="WP_311670109.1">
    <property type="nucleotide sequence ID" value="NZ_JAVREO010000022.1"/>
</dbReference>
<accession>A0ABU2JYE8</accession>
<dbReference type="Proteomes" id="UP001183410">
    <property type="component" value="Unassembled WGS sequence"/>
</dbReference>